<protein>
    <recommendedName>
        <fullName evidence="3">Secreted protein</fullName>
    </recommendedName>
</protein>
<evidence type="ECO:0000313" key="1">
    <source>
        <dbReference type="EMBL" id="SFS55661.1"/>
    </source>
</evidence>
<name>A0A1I6QT93_9ACTN</name>
<keyword evidence="2" id="KW-1185">Reference proteome</keyword>
<dbReference type="Proteomes" id="UP000198873">
    <property type="component" value="Unassembled WGS sequence"/>
</dbReference>
<accession>A0A1I6QT93</accession>
<dbReference type="EMBL" id="FPAB01000002">
    <property type="protein sequence ID" value="SFS55661.1"/>
    <property type="molecule type" value="Genomic_DNA"/>
</dbReference>
<organism evidence="1 2">
    <name type="scientific">Streptomyces harbinensis</name>
    <dbReference type="NCBI Taxonomy" id="1176198"/>
    <lineage>
        <taxon>Bacteria</taxon>
        <taxon>Bacillati</taxon>
        <taxon>Actinomycetota</taxon>
        <taxon>Actinomycetes</taxon>
        <taxon>Kitasatosporales</taxon>
        <taxon>Streptomycetaceae</taxon>
        <taxon>Streptomyces</taxon>
    </lineage>
</organism>
<sequence>MQSPAAAVPPSPSGRPVHWITTAAALAALAATAAWLGPGGAAAEPPAAPVAGPDPAAADYPVDCGPYGITVTDHLTVDLDGDGVAETVAAVHCDAGAGTPPHGLYLLTAPARGESAPRVALTLVDPAEGMTLENLAARGGTVSVRLLGYSSPDVPRSAPDQRRDVSWEWTDGTLALRAAPPPGSY</sequence>
<evidence type="ECO:0000313" key="2">
    <source>
        <dbReference type="Proteomes" id="UP000198873"/>
    </source>
</evidence>
<dbReference type="STRING" id="1176198.SAMN05444716_102281"/>
<proteinExistence type="predicted"/>
<reference evidence="2" key="1">
    <citation type="submission" date="2016-10" db="EMBL/GenBank/DDBJ databases">
        <authorList>
            <person name="Varghese N."/>
            <person name="Submissions S."/>
        </authorList>
    </citation>
    <scope>NUCLEOTIDE SEQUENCE [LARGE SCALE GENOMIC DNA]</scope>
    <source>
        <strain evidence="2">CGMCC 4.7047</strain>
    </source>
</reference>
<evidence type="ECO:0008006" key="3">
    <source>
        <dbReference type="Google" id="ProtNLM"/>
    </source>
</evidence>
<dbReference type="AlphaFoldDB" id="A0A1I6QT93"/>
<gene>
    <name evidence="1" type="ORF">SAMN05444716_102281</name>
</gene>